<protein>
    <recommendedName>
        <fullName evidence="3">Transposase</fullName>
    </recommendedName>
</protein>
<comment type="caution">
    <text evidence="1">The sequence shown here is derived from an EMBL/GenBank/DDBJ whole genome shotgun (WGS) entry which is preliminary data.</text>
</comment>
<sequence length="162" mass="18422">MDKSDTIAKKKRKMPEQLIAKRDNWEEFVDFCNTDEDRERRKAGKKAIEAVELLHNCGRTGIYRKIYDRRKILELVAADPDALKDINNDVVCGRDKKGYVRGMGGGVTKTQMLASAPSRDILRNVEQENKSMRPDIELLKSQYGALVERCTSSSSSSNRVKL</sequence>
<gene>
    <name evidence="1" type="ORF">MKW94_029616</name>
</gene>
<dbReference type="EMBL" id="JAJJMA010235483">
    <property type="protein sequence ID" value="MCL7042458.1"/>
    <property type="molecule type" value="Genomic_DNA"/>
</dbReference>
<name>A0AA41VJW2_PAPNU</name>
<accession>A0AA41VJW2</accession>
<evidence type="ECO:0008006" key="3">
    <source>
        <dbReference type="Google" id="ProtNLM"/>
    </source>
</evidence>
<proteinExistence type="predicted"/>
<dbReference type="AlphaFoldDB" id="A0AA41VJW2"/>
<evidence type="ECO:0000313" key="2">
    <source>
        <dbReference type="Proteomes" id="UP001177140"/>
    </source>
</evidence>
<keyword evidence="2" id="KW-1185">Reference proteome</keyword>
<organism evidence="1 2">
    <name type="scientific">Papaver nudicaule</name>
    <name type="common">Iceland poppy</name>
    <dbReference type="NCBI Taxonomy" id="74823"/>
    <lineage>
        <taxon>Eukaryota</taxon>
        <taxon>Viridiplantae</taxon>
        <taxon>Streptophyta</taxon>
        <taxon>Embryophyta</taxon>
        <taxon>Tracheophyta</taxon>
        <taxon>Spermatophyta</taxon>
        <taxon>Magnoliopsida</taxon>
        <taxon>Ranunculales</taxon>
        <taxon>Papaveraceae</taxon>
        <taxon>Papaveroideae</taxon>
        <taxon>Papaver</taxon>
    </lineage>
</organism>
<evidence type="ECO:0000313" key="1">
    <source>
        <dbReference type="EMBL" id="MCL7042458.1"/>
    </source>
</evidence>
<reference evidence="1" key="1">
    <citation type="submission" date="2022-03" db="EMBL/GenBank/DDBJ databases">
        <title>A functionally conserved STORR gene fusion in Papaver species that diverged 16.8 million years ago.</title>
        <authorList>
            <person name="Catania T."/>
        </authorList>
    </citation>
    <scope>NUCLEOTIDE SEQUENCE</scope>
    <source>
        <strain evidence="1">S-191538</strain>
    </source>
</reference>
<dbReference type="Proteomes" id="UP001177140">
    <property type="component" value="Unassembled WGS sequence"/>
</dbReference>